<evidence type="ECO:0000313" key="3">
    <source>
        <dbReference type="EMBL" id="ABF46454.1"/>
    </source>
</evidence>
<dbReference type="PANTHER" id="PTHR45947">
    <property type="entry name" value="SULFOQUINOVOSYL TRANSFERASE SQD2"/>
    <property type="match status" value="1"/>
</dbReference>
<dbReference type="GO" id="GO:0016757">
    <property type="term" value="F:glycosyltransferase activity"/>
    <property type="evidence" value="ECO:0007669"/>
    <property type="project" value="InterPro"/>
</dbReference>
<dbReference type="CDD" id="cd03817">
    <property type="entry name" value="GT4_UGDG-like"/>
    <property type="match status" value="1"/>
</dbReference>
<dbReference type="KEGG" id="dge:Dgeo_2160"/>
<dbReference type="STRING" id="319795.Dgeo_2160"/>
<proteinExistence type="predicted"/>
<reference evidence="3" key="1">
    <citation type="submission" date="2006-04" db="EMBL/GenBank/DDBJ databases">
        <title>Complete sequence of chromosome of Deinococcus geothermalis DSM 11300.</title>
        <authorList>
            <consortium name="US DOE Joint Genome Institute"/>
            <person name="Copeland A."/>
            <person name="Lucas S."/>
            <person name="Lapidus A."/>
            <person name="Barry K."/>
            <person name="Detter J.C."/>
            <person name="Glavina del Rio T."/>
            <person name="Hammon N."/>
            <person name="Israni S."/>
            <person name="Dalin E."/>
            <person name="Tice H."/>
            <person name="Pitluck S."/>
            <person name="Brettin T."/>
            <person name="Bruce D."/>
            <person name="Han C."/>
            <person name="Tapia R."/>
            <person name="Saunders E."/>
            <person name="Gilna P."/>
            <person name="Schmutz J."/>
            <person name="Larimer F."/>
            <person name="Land M."/>
            <person name="Hauser L."/>
            <person name="Kyrpides N."/>
            <person name="Kim E."/>
            <person name="Daly M.J."/>
            <person name="Fredrickson J.K."/>
            <person name="Makarova K.S."/>
            <person name="Gaidamakova E.K."/>
            <person name="Zhai M."/>
            <person name="Richardson P."/>
        </authorList>
    </citation>
    <scope>NUCLEOTIDE SEQUENCE</scope>
    <source>
        <strain evidence="3">DSM 11300</strain>
    </source>
</reference>
<dbReference type="InterPro" id="IPR028098">
    <property type="entry name" value="Glyco_trans_4-like_N"/>
</dbReference>
<dbReference type="InterPro" id="IPR001296">
    <property type="entry name" value="Glyco_trans_1"/>
</dbReference>
<keyword evidence="4" id="KW-1185">Reference proteome</keyword>
<dbReference type="PANTHER" id="PTHR45947:SF3">
    <property type="entry name" value="SULFOQUINOVOSYL TRANSFERASE SQD2"/>
    <property type="match status" value="1"/>
</dbReference>
<dbReference type="Pfam" id="PF00534">
    <property type="entry name" value="Glycos_transf_1"/>
    <property type="match status" value="1"/>
</dbReference>
<protein>
    <submittedName>
        <fullName evidence="3">Glycosyl transferase, group 1</fullName>
    </submittedName>
</protein>
<evidence type="ECO:0000259" key="2">
    <source>
        <dbReference type="Pfam" id="PF13439"/>
    </source>
</evidence>
<dbReference type="InterPro" id="IPR050194">
    <property type="entry name" value="Glycosyltransferase_grp1"/>
</dbReference>
<feature type="domain" description="Glycosyltransferase subfamily 4-like N-terminal" evidence="2">
    <location>
        <begin position="89"/>
        <end position="260"/>
    </location>
</feature>
<sequence length="461" mass="49660">MFGVPVAGRSSPLLAAGHAGFGAVRIPLELFHKLFHPSKARRKNGCRKRREHIGALPVGSRIGRQPYQGYTPGIVRIGIVTATYLPSRNGVATSTALYARGLRERGHEVRIFAPRHPQQPPHEQGVYRLNSSFAGARALGAPADYPVLLLPGPRLTARLPLRDLDILHTMHPFLAGRLALTWSRLSGAPVVFTAHTQYDQYLHYAPMPRRVGRAMLRPHVAAFARRVDTVLAPGHAMVEMLRRYGFGGAVQLFPNPVDLAAFREARGEAFRAEYGLPQDAPLAMYLGRLAPEKNLDVLLRAFARARVSRPDLRLLIVGDGPSRETAQAGAPAGVTFTGPLPYARVPEALAAADAFLTASTSEVLPMSMIEALAAGTPLVAAQSPAALDLVQAGLNGTVTEATPEALAAGLLDVLDPTRLPVLQAGARASAAQYDLPTRAAALEEVYAQTLTRRQTQSRFSR</sequence>
<dbReference type="Gene3D" id="3.40.50.2000">
    <property type="entry name" value="Glycogen Phosphorylase B"/>
    <property type="match status" value="2"/>
</dbReference>
<dbReference type="Proteomes" id="UP000002431">
    <property type="component" value="Chromosome"/>
</dbReference>
<organism evidence="3 4">
    <name type="scientific">Deinococcus geothermalis (strain DSM 11300 / CIP 105573 / AG-3a)</name>
    <dbReference type="NCBI Taxonomy" id="319795"/>
    <lineage>
        <taxon>Bacteria</taxon>
        <taxon>Thermotogati</taxon>
        <taxon>Deinococcota</taxon>
        <taxon>Deinococci</taxon>
        <taxon>Deinococcales</taxon>
        <taxon>Deinococcaceae</taxon>
        <taxon>Deinococcus</taxon>
    </lineage>
</organism>
<name>Q1IWD0_DEIGD</name>
<keyword evidence="3" id="KW-0808">Transferase</keyword>
<dbReference type="EMBL" id="CP000359">
    <property type="protein sequence ID" value="ABF46454.1"/>
    <property type="molecule type" value="Genomic_DNA"/>
</dbReference>
<evidence type="ECO:0000313" key="4">
    <source>
        <dbReference type="Proteomes" id="UP000002431"/>
    </source>
</evidence>
<gene>
    <name evidence="3" type="ordered locus">Dgeo_2160</name>
</gene>
<dbReference type="CAZy" id="GT4">
    <property type="family name" value="Glycosyltransferase Family 4"/>
</dbReference>
<evidence type="ECO:0000259" key="1">
    <source>
        <dbReference type="Pfam" id="PF00534"/>
    </source>
</evidence>
<accession>Q1IWD0</accession>
<feature type="domain" description="Glycosyl transferase family 1" evidence="1">
    <location>
        <begin position="269"/>
        <end position="415"/>
    </location>
</feature>
<dbReference type="Pfam" id="PF13439">
    <property type="entry name" value="Glyco_transf_4"/>
    <property type="match status" value="1"/>
</dbReference>
<dbReference type="eggNOG" id="COG0438">
    <property type="taxonomic scope" value="Bacteria"/>
</dbReference>
<dbReference type="SUPFAM" id="SSF53756">
    <property type="entry name" value="UDP-Glycosyltransferase/glycogen phosphorylase"/>
    <property type="match status" value="1"/>
</dbReference>
<dbReference type="HOGENOM" id="CLU_009583_2_0_0"/>
<dbReference type="AlphaFoldDB" id="Q1IWD0"/>